<dbReference type="GO" id="GO:0005886">
    <property type="term" value="C:plasma membrane"/>
    <property type="evidence" value="ECO:0007669"/>
    <property type="project" value="UniProtKB-SubCell"/>
</dbReference>
<sequence length="573" mass="60187">MGRHEGEHSRDYGGGPEVPLIASAGGLFELRNRPRRDSAWLIAYLLFLGVSIGGGIFAFYHRNTRYGDFVSPDTWTDPKLCPVGSNHATRRLLQSPSDDPDAPPSFDLGLFVKAAGAWIGASVGGALLVGLLFVWLVRVSPAGLVGAALGLQVAVPAAMGAVSLAQGAVLPGVILLGFAALTIILFLLWRPQVELVTRLLGLAGHGLSANPGLVPLALALQVVLLGLLELPLLLACVAAYMNGSVAYNTQRADGGAATSADQCVDADGNQVLCCTWQVEPWVPGYLSLVGVAMAWSMFLAFQIKMFTVAGATAMWYFAPRQQEGRAAGSRTLKCLGFAAGSSLGTLCCGSAVLTLVSLIRQAMQKARQERDRNLLVACAAACLSLLLSLVEYVTRFATVRAAITGEAFFAAGRNVVALLSRNAMDAFGVWWLPPMILQSCSFILSLCWAVAVAFISYATTWSHQQPAPGTPAAAAGNQAAASAALTAVVAFFAAWAVLGFLASLLLNVIDSLFVCFAMDRDAGQVSSVEVHAVLVKLPTVGAVVQQPDGGIAYGATAPPQEQHYPPRGYDTRV</sequence>
<proteinExistence type="inferred from homology"/>
<feature type="transmembrane region" description="Helical" evidence="6">
    <location>
        <begin position="115"/>
        <end position="137"/>
    </location>
</feature>
<evidence type="ECO:0000256" key="6">
    <source>
        <dbReference type="RuleBase" id="RU368066"/>
    </source>
</evidence>
<feature type="transmembrane region" description="Helical" evidence="6">
    <location>
        <begin position="295"/>
        <end position="317"/>
    </location>
</feature>
<dbReference type="Pfam" id="PF04515">
    <property type="entry name" value="Choline_transpo"/>
    <property type="match status" value="1"/>
</dbReference>
<feature type="transmembrane region" description="Helical" evidence="6">
    <location>
        <begin position="479"/>
        <end position="506"/>
    </location>
</feature>
<evidence type="ECO:0000256" key="5">
    <source>
        <dbReference type="ARBA" id="ARBA00023136"/>
    </source>
</evidence>
<feature type="transmembrane region" description="Helical" evidence="6">
    <location>
        <begin position="168"/>
        <end position="188"/>
    </location>
</feature>
<evidence type="ECO:0000256" key="4">
    <source>
        <dbReference type="ARBA" id="ARBA00022989"/>
    </source>
</evidence>
<reference evidence="7" key="1">
    <citation type="journal article" date="2020" name="bioRxiv">
        <title>Comparative genomics of Chlamydomonas.</title>
        <authorList>
            <person name="Craig R.J."/>
            <person name="Hasan A.R."/>
            <person name="Ness R.W."/>
            <person name="Keightley P.D."/>
        </authorList>
    </citation>
    <scope>NUCLEOTIDE SEQUENCE</scope>
    <source>
        <strain evidence="7">SAG 7.73</strain>
    </source>
</reference>
<organism evidence="7 8">
    <name type="scientific">Chlamydomonas incerta</name>
    <dbReference type="NCBI Taxonomy" id="51695"/>
    <lineage>
        <taxon>Eukaryota</taxon>
        <taxon>Viridiplantae</taxon>
        <taxon>Chlorophyta</taxon>
        <taxon>core chlorophytes</taxon>
        <taxon>Chlorophyceae</taxon>
        <taxon>CS clade</taxon>
        <taxon>Chlamydomonadales</taxon>
        <taxon>Chlamydomonadaceae</taxon>
        <taxon>Chlamydomonas</taxon>
    </lineage>
</organism>
<comment type="subcellular location">
    <subcellularLocation>
        <location evidence="6">Cell membrane</location>
        <topology evidence="6">Multi-pass membrane protein</topology>
    </subcellularLocation>
    <subcellularLocation>
        <location evidence="1">Membrane</location>
        <topology evidence="1">Multi-pass membrane protein</topology>
    </subcellularLocation>
</comment>
<dbReference type="GO" id="GO:0022857">
    <property type="term" value="F:transmembrane transporter activity"/>
    <property type="evidence" value="ECO:0007669"/>
    <property type="project" value="UniProtKB-UniRule"/>
</dbReference>
<protein>
    <recommendedName>
        <fullName evidence="6">Choline transporter-like protein</fullName>
    </recommendedName>
</protein>
<feature type="transmembrane region" description="Helical" evidence="6">
    <location>
        <begin position="337"/>
        <end position="362"/>
    </location>
</feature>
<gene>
    <name evidence="7" type="ORF">HXX76_005965</name>
</gene>
<dbReference type="AlphaFoldDB" id="A0A835W4S8"/>
<dbReference type="PANTHER" id="PTHR12385:SF98">
    <property type="entry name" value="CHOLINE TRANSPORTER-LIKE PROTEIN"/>
    <property type="match status" value="1"/>
</dbReference>
<evidence type="ECO:0000313" key="7">
    <source>
        <dbReference type="EMBL" id="KAG2437308.1"/>
    </source>
</evidence>
<accession>A0A835W4S8</accession>
<evidence type="ECO:0000313" key="8">
    <source>
        <dbReference type="Proteomes" id="UP000650467"/>
    </source>
</evidence>
<feature type="transmembrane region" description="Helical" evidence="6">
    <location>
        <begin position="39"/>
        <end position="60"/>
    </location>
</feature>
<feature type="transmembrane region" description="Helical" evidence="6">
    <location>
        <begin position="219"/>
        <end position="241"/>
    </location>
</feature>
<dbReference type="EMBL" id="JAEHOC010000011">
    <property type="protein sequence ID" value="KAG2437308.1"/>
    <property type="molecule type" value="Genomic_DNA"/>
</dbReference>
<feature type="transmembrane region" description="Helical" evidence="6">
    <location>
        <begin position="195"/>
        <end position="213"/>
    </location>
</feature>
<keyword evidence="8" id="KW-1185">Reference proteome</keyword>
<feature type="transmembrane region" description="Helical" evidence="6">
    <location>
        <begin position="144"/>
        <end position="162"/>
    </location>
</feature>
<feature type="transmembrane region" description="Helical" evidence="6">
    <location>
        <begin position="440"/>
        <end position="459"/>
    </location>
</feature>
<comment type="caution">
    <text evidence="7">The sequence shown here is derived from an EMBL/GenBank/DDBJ whole genome shotgun (WGS) entry which is preliminary data.</text>
</comment>
<evidence type="ECO:0000256" key="2">
    <source>
        <dbReference type="ARBA" id="ARBA00007168"/>
    </source>
</evidence>
<feature type="transmembrane region" description="Helical" evidence="6">
    <location>
        <begin position="374"/>
        <end position="393"/>
    </location>
</feature>
<keyword evidence="4 6" id="KW-1133">Transmembrane helix</keyword>
<comment type="similarity">
    <text evidence="2 6">Belongs to the CTL (choline transporter-like) family.</text>
</comment>
<keyword evidence="3 6" id="KW-0812">Transmembrane</keyword>
<dbReference type="OrthoDB" id="420519at2759"/>
<comment type="function">
    <text evidence="6">Choline transporter.</text>
</comment>
<dbReference type="Proteomes" id="UP000650467">
    <property type="component" value="Unassembled WGS sequence"/>
</dbReference>
<evidence type="ECO:0000256" key="1">
    <source>
        <dbReference type="ARBA" id="ARBA00004141"/>
    </source>
</evidence>
<evidence type="ECO:0000256" key="3">
    <source>
        <dbReference type="ARBA" id="ARBA00022692"/>
    </source>
</evidence>
<name>A0A835W4S8_CHLIN</name>
<dbReference type="InterPro" id="IPR007603">
    <property type="entry name" value="Choline_transptr-like"/>
</dbReference>
<keyword evidence="5 6" id="KW-0472">Membrane</keyword>
<dbReference type="PANTHER" id="PTHR12385">
    <property type="entry name" value="CHOLINE TRANSPORTER-LIKE (SLC FAMILY 44)"/>
    <property type="match status" value="1"/>
</dbReference>